<dbReference type="EMBL" id="KV442062">
    <property type="protein sequence ID" value="OAQ26899.1"/>
    <property type="molecule type" value="Genomic_DNA"/>
</dbReference>
<evidence type="ECO:0000313" key="2">
    <source>
        <dbReference type="EMBL" id="OAQ26899.1"/>
    </source>
</evidence>
<dbReference type="AlphaFoldDB" id="A0A197JRF0"/>
<sequence length="88" mass="9191">MTPSPPTPQGPASPPYALIERFFIRAALAVILVLVSSSSVSRPKQQDPSTSPSSPSAMDDDGGTHSRLKSSAPLDDILKSGISQMTDP</sequence>
<name>A0A197JRF0_9FUNG</name>
<evidence type="ECO:0000256" key="1">
    <source>
        <dbReference type="SAM" id="MobiDB-lite"/>
    </source>
</evidence>
<keyword evidence="3" id="KW-1185">Reference proteome</keyword>
<reference evidence="2 3" key="1">
    <citation type="submission" date="2016-05" db="EMBL/GenBank/DDBJ databases">
        <title>Genome sequencing reveals origins of a unique bacterial endosymbiosis in the earliest lineages of terrestrial Fungi.</title>
        <authorList>
            <consortium name="DOE Joint Genome Institute"/>
            <person name="Uehling J."/>
            <person name="Gryganskyi A."/>
            <person name="Hameed K."/>
            <person name="Tschaplinski T."/>
            <person name="Misztal P."/>
            <person name="Wu S."/>
            <person name="Desiro A."/>
            <person name="Vande Pol N."/>
            <person name="Du Z.-Y."/>
            <person name="Zienkiewicz A."/>
            <person name="Zienkiewicz K."/>
            <person name="Morin E."/>
            <person name="Tisserant E."/>
            <person name="Splivallo R."/>
            <person name="Hainaut M."/>
            <person name="Henrissat B."/>
            <person name="Ohm R."/>
            <person name="Kuo A."/>
            <person name="Yan J."/>
            <person name="Lipzen A."/>
            <person name="Nolan M."/>
            <person name="Labutti K."/>
            <person name="Barry K."/>
            <person name="Goldstein A."/>
            <person name="Labbe J."/>
            <person name="Schadt C."/>
            <person name="Tuskan G."/>
            <person name="Grigoriev I."/>
            <person name="Martin F."/>
            <person name="Vilgalys R."/>
            <person name="Bonito G."/>
        </authorList>
    </citation>
    <scope>NUCLEOTIDE SEQUENCE [LARGE SCALE GENOMIC DNA]</scope>
    <source>
        <strain evidence="2 3">AG-77</strain>
    </source>
</reference>
<accession>A0A197JRF0</accession>
<feature type="region of interest" description="Disordered" evidence="1">
    <location>
        <begin position="37"/>
        <end position="88"/>
    </location>
</feature>
<proteinExistence type="predicted"/>
<protein>
    <submittedName>
        <fullName evidence="2">Uncharacterized protein</fullName>
    </submittedName>
</protein>
<organism evidence="2 3">
    <name type="scientific">Linnemannia elongata AG-77</name>
    <dbReference type="NCBI Taxonomy" id="1314771"/>
    <lineage>
        <taxon>Eukaryota</taxon>
        <taxon>Fungi</taxon>
        <taxon>Fungi incertae sedis</taxon>
        <taxon>Mucoromycota</taxon>
        <taxon>Mortierellomycotina</taxon>
        <taxon>Mortierellomycetes</taxon>
        <taxon>Mortierellales</taxon>
        <taxon>Mortierellaceae</taxon>
        <taxon>Linnemannia</taxon>
    </lineage>
</organism>
<gene>
    <name evidence="2" type="ORF">K457DRAFT_21717</name>
</gene>
<evidence type="ECO:0000313" key="3">
    <source>
        <dbReference type="Proteomes" id="UP000078512"/>
    </source>
</evidence>
<dbReference type="Proteomes" id="UP000078512">
    <property type="component" value="Unassembled WGS sequence"/>
</dbReference>